<dbReference type="PIRSF" id="PIRSF000350">
    <property type="entry name" value="Mercury_reductase_MerA"/>
    <property type="match status" value="1"/>
</dbReference>
<dbReference type="NCBIfam" id="TIGR01350">
    <property type="entry name" value="lipoamide_DH"/>
    <property type="match status" value="1"/>
</dbReference>
<keyword evidence="3 13" id="KW-0285">Flavoprotein</keyword>
<dbReference type="OrthoDB" id="361797at2759"/>
<protein>
    <recommendedName>
        <fullName evidence="2 13">Dihydrolipoyl dehydrogenase</fullName>
        <ecNumber evidence="2 13">1.8.1.4</ecNumber>
    </recommendedName>
</protein>
<dbReference type="PROSITE" id="PS00076">
    <property type="entry name" value="PYRIDINE_REDOX_1"/>
    <property type="match status" value="1"/>
</dbReference>
<dbReference type="InterPro" id="IPR001100">
    <property type="entry name" value="Pyr_nuc-diS_OxRdtase"/>
</dbReference>
<evidence type="ECO:0000256" key="3">
    <source>
        <dbReference type="ARBA" id="ARBA00022630"/>
    </source>
</evidence>
<keyword evidence="17" id="KW-1185">Reference proteome</keyword>
<dbReference type="AlphaFoldDB" id="A0A2A3EFZ2"/>
<comment type="cofactor">
    <cofactor evidence="11 13">
        <name>FAD</name>
        <dbReference type="ChEBI" id="CHEBI:57692"/>
    </cofactor>
    <text evidence="11 13">Binds 1 FAD per subunit.</text>
</comment>
<reference evidence="16 17" key="1">
    <citation type="submission" date="2014-07" db="EMBL/GenBank/DDBJ databases">
        <title>Genomic and transcriptomic analysis on Apis cerana provide comprehensive insights into honey bee biology.</title>
        <authorList>
            <person name="Diao Q."/>
            <person name="Sun L."/>
            <person name="Zheng H."/>
            <person name="Zheng H."/>
            <person name="Xu S."/>
            <person name="Wang S."/>
            <person name="Zeng Z."/>
            <person name="Hu F."/>
            <person name="Su S."/>
            <person name="Wu J."/>
        </authorList>
    </citation>
    <scope>NUCLEOTIDE SEQUENCE [LARGE SCALE GENOMIC DNA]</scope>
    <source>
        <tissue evidence="16">Pupae without intestine</tissue>
    </source>
</reference>
<dbReference type="GO" id="GO:0006103">
    <property type="term" value="P:2-oxoglutarate metabolic process"/>
    <property type="evidence" value="ECO:0007669"/>
    <property type="project" value="TreeGrafter"/>
</dbReference>
<organism evidence="16 17">
    <name type="scientific">Apis cerana cerana</name>
    <name type="common">Oriental honeybee</name>
    <dbReference type="NCBI Taxonomy" id="94128"/>
    <lineage>
        <taxon>Eukaryota</taxon>
        <taxon>Metazoa</taxon>
        <taxon>Ecdysozoa</taxon>
        <taxon>Arthropoda</taxon>
        <taxon>Hexapoda</taxon>
        <taxon>Insecta</taxon>
        <taxon>Pterygota</taxon>
        <taxon>Neoptera</taxon>
        <taxon>Endopterygota</taxon>
        <taxon>Hymenoptera</taxon>
        <taxon>Apocrita</taxon>
        <taxon>Aculeata</taxon>
        <taxon>Apoidea</taxon>
        <taxon>Anthophila</taxon>
        <taxon>Apidae</taxon>
        <taxon>Apis</taxon>
    </lineage>
</organism>
<dbReference type="PRINTS" id="PR00411">
    <property type="entry name" value="PNDRDTASEI"/>
</dbReference>
<feature type="domain" description="Pyridine nucleotide-disulphide oxidoreductase dimerisation" evidence="14">
    <location>
        <begin position="387"/>
        <end position="495"/>
    </location>
</feature>
<feature type="binding site" evidence="11">
    <location>
        <begin position="181"/>
        <end position="183"/>
    </location>
    <ligand>
        <name>FAD</name>
        <dbReference type="ChEBI" id="CHEBI:57692"/>
    </ligand>
</feature>
<dbReference type="Pfam" id="PF07992">
    <property type="entry name" value="Pyr_redox_2"/>
    <property type="match status" value="1"/>
</dbReference>
<name>A0A2A3EFZ2_APICC</name>
<gene>
    <name evidence="16" type="ORF">APICC_02641</name>
</gene>
<evidence type="ECO:0000256" key="8">
    <source>
        <dbReference type="ARBA" id="ARBA00023284"/>
    </source>
</evidence>
<keyword evidence="7" id="KW-1015">Disulfide bond</keyword>
<dbReference type="Pfam" id="PF02852">
    <property type="entry name" value="Pyr_redox_dim"/>
    <property type="match status" value="1"/>
</dbReference>
<dbReference type="GO" id="GO:0045252">
    <property type="term" value="C:oxoglutarate dehydrogenase complex"/>
    <property type="evidence" value="ECO:0007669"/>
    <property type="project" value="TreeGrafter"/>
</dbReference>
<feature type="active site" description="Proton acceptor" evidence="10">
    <location>
        <position position="485"/>
    </location>
</feature>
<dbReference type="GO" id="GO:0005739">
    <property type="term" value="C:mitochondrion"/>
    <property type="evidence" value="ECO:0007669"/>
    <property type="project" value="TreeGrafter"/>
</dbReference>
<evidence type="ECO:0000256" key="1">
    <source>
        <dbReference type="ARBA" id="ARBA00007532"/>
    </source>
</evidence>
<keyword evidence="8 13" id="KW-0676">Redox-active center</keyword>
<evidence type="ECO:0000256" key="11">
    <source>
        <dbReference type="PIRSR" id="PIRSR000350-3"/>
    </source>
</evidence>
<dbReference type="Gene3D" id="3.30.390.30">
    <property type="match status" value="1"/>
</dbReference>
<evidence type="ECO:0000256" key="2">
    <source>
        <dbReference type="ARBA" id="ARBA00012608"/>
    </source>
</evidence>
<comment type="catalytic activity">
    <reaction evidence="9 13">
        <text>N(6)-[(R)-dihydrolipoyl]-L-lysyl-[protein] + NAD(+) = N(6)-[(R)-lipoyl]-L-lysyl-[protein] + NADH + H(+)</text>
        <dbReference type="Rhea" id="RHEA:15045"/>
        <dbReference type="Rhea" id="RHEA-COMP:10474"/>
        <dbReference type="Rhea" id="RHEA-COMP:10475"/>
        <dbReference type="ChEBI" id="CHEBI:15378"/>
        <dbReference type="ChEBI" id="CHEBI:57540"/>
        <dbReference type="ChEBI" id="CHEBI:57945"/>
        <dbReference type="ChEBI" id="CHEBI:83099"/>
        <dbReference type="ChEBI" id="CHEBI:83100"/>
        <dbReference type="EC" id="1.8.1.4"/>
    </reaction>
</comment>
<dbReference type="GO" id="GO:0004148">
    <property type="term" value="F:dihydrolipoyl dehydrogenase (NADH) activity"/>
    <property type="evidence" value="ECO:0007669"/>
    <property type="project" value="UniProtKB-EC"/>
</dbReference>
<evidence type="ECO:0000256" key="6">
    <source>
        <dbReference type="ARBA" id="ARBA00023027"/>
    </source>
</evidence>
<keyword evidence="6 11" id="KW-0520">NAD</keyword>
<proteinExistence type="inferred from homology"/>
<evidence type="ECO:0000256" key="9">
    <source>
        <dbReference type="ARBA" id="ARBA00049187"/>
    </source>
</evidence>
<feature type="binding site" evidence="11">
    <location>
        <position position="151"/>
    </location>
    <ligand>
        <name>FAD</name>
        <dbReference type="ChEBI" id="CHEBI:57692"/>
    </ligand>
</feature>
<evidence type="ECO:0000259" key="15">
    <source>
        <dbReference type="Pfam" id="PF07992"/>
    </source>
</evidence>
<evidence type="ECO:0000256" key="12">
    <source>
        <dbReference type="PIRSR" id="PIRSR000350-4"/>
    </source>
</evidence>
<dbReference type="SUPFAM" id="SSF55424">
    <property type="entry name" value="FAD/NAD-linked reductases, dimerisation (C-terminal) domain"/>
    <property type="match status" value="1"/>
</dbReference>
<feature type="binding site" evidence="11">
    <location>
        <begin position="359"/>
        <end position="362"/>
    </location>
    <ligand>
        <name>FAD</name>
        <dbReference type="ChEBI" id="CHEBI:57692"/>
    </ligand>
</feature>
<dbReference type="Proteomes" id="UP000242457">
    <property type="component" value="Unassembled WGS sequence"/>
</dbReference>
<feature type="binding site" evidence="11">
    <location>
        <position position="86"/>
    </location>
    <ligand>
        <name>FAD</name>
        <dbReference type="ChEBI" id="CHEBI:57692"/>
    </ligand>
</feature>
<dbReference type="PRINTS" id="PR00368">
    <property type="entry name" value="FADPNR"/>
</dbReference>
<evidence type="ECO:0000256" key="4">
    <source>
        <dbReference type="ARBA" id="ARBA00022827"/>
    </source>
</evidence>
<dbReference type="InterPro" id="IPR016156">
    <property type="entry name" value="FAD/NAD-linked_Rdtase_dimer_sf"/>
</dbReference>
<comment type="miscellaneous">
    <text evidence="13">The active site is a redox-active disulfide bond.</text>
</comment>
<feature type="binding site" evidence="11">
    <location>
        <position position="353"/>
    </location>
    <ligand>
        <name>FAD</name>
        <dbReference type="ChEBI" id="CHEBI:57692"/>
    </ligand>
</feature>
<evidence type="ECO:0000313" key="16">
    <source>
        <dbReference type="EMBL" id="PBC30703.1"/>
    </source>
</evidence>
<dbReference type="GO" id="GO:0050660">
    <property type="term" value="F:flavin adenine dinucleotide binding"/>
    <property type="evidence" value="ECO:0007669"/>
    <property type="project" value="InterPro"/>
</dbReference>
<dbReference type="FunFam" id="3.30.390.30:FF:000001">
    <property type="entry name" value="Dihydrolipoyl dehydrogenase"/>
    <property type="match status" value="1"/>
</dbReference>
<dbReference type="PANTHER" id="PTHR22912:SF151">
    <property type="entry name" value="DIHYDROLIPOYL DEHYDROGENASE, MITOCHONDRIAL"/>
    <property type="match status" value="1"/>
</dbReference>
<dbReference type="EMBL" id="KZ288254">
    <property type="protein sequence ID" value="PBC30703.1"/>
    <property type="molecule type" value="Genomic_DNA"/>
</dbReference>
<evidence type="ECO:0000256" key="5">
    <source>
        <dbReference type="ARBA" id="ARBA00023002"/>
    </source>
</evidence>
<dbReference type="Gene3D" id="3.50.50.60">
    <property type="entry name" value="FAD/NAD(P)-binding domain"/>
    <property type="match status" value="2"/>
</dbReference>
<evidence type="ECO:0000256" key="7">
    <source>
        <dbReference type="ARBA" id="ARBA00023157"/>
    </source>
</evidence>
<dbReference type="InterPro" id="IPR023753">
    <property type="entry name" value="FAD/NAD-binding_dom"/>
</dbReference>
<feature type="disulfide bond" description="Redox-active" evidence="12">
    <location>
        <begin position="77"/>
        <end position="82"/>
    </location>
</feature>
<feature type="binding site" evidence="11">
    <location>
        <begin position="218"/>
        <end position="225"/>
    </location>
    <ligand>
        <name>NAD(+)</name>
        <dbReference type="ChEBI" id="CHEBI:57540"/>
    </ligand>
</feature>
<dbReference type="InterPro" id="IPR004099">
    <property type="entry name" value="Pyr_nucl-diS_OxRdtase_dimer"/>
</dbReference>
<evidence type="ECO:0000313" key="17">
    <source>
        <dbReference type="Proteomes" id="UP000242457"/>
    </source>
</evidence>
<dbReference type="PANTHER" id="PTHR22912">
    <property type="entry name" value="DISULFIDE OXIDOREDUCTASE"/>
    <property type="match status" value="1"/>
</dbReference>
<comment type="similarity">
    <text evidence="1 13">Belongs to the class-I pyridine nucleotide-disulfide oxidoreductase family.</text>
</comment>
<feature type="domain" description="FAD/NAD(P)-binding" evidence="15">
    <location>
        <begin position="40"/>
        <end position="368"/>
    </location>
</feature>
<dbReference type="STRING" id="94128.A0A2A3EFZ2"/>
<feature type="binding site" evidence="11">
    <location>
        <position position="312"/>
    </location>
    <ligand>
        <name>NAD(+)</name>
        <dbReference type="ChEBI" id="CHEBI:57540"/>
    </ligand>
</feature>
<dbReference type="InterPro" id="IPR006258">
    <property type="entry name" value="Lipoamide_DH"/>
</dbReference>
<evidence type="ECO:0000259" key="14">
    <source>
        <dbReference type="Pfam" id="PF02852"/>
    </source>
</evidence>
<evidence type="ECO:0000256" key="10">
    <source>
        <dbReference type="PIRSR" id="PIRSR000350-2"/>
    </source>
</evidence>
<keyword evidence="4 11" id="KW-0274">FAD</keyword>
<evidence type="ECO:0000256" key="13">
    <source>
        <dbReference type="RuleBase" id="RU003692"/>
    </source>
</evidence>
<dbReference type="EC" id="1.8.1.4" evidence="2 13"/>
<dbReference type="InterPro" id="IPR050151">
    <property type="entry name" value="Class-I_Pyr_Nuc-Dis_Oxidored"/>
</dbReference>
<sequence length="507" mass="55186">MMQACFWNLMTISGKPSRDKRIVPGLIAIQLNRYTTLEADLVVIGGGPGGYVASIKASQLGMRTICIEKGDTLGGTCLNTGCIPSKFLLHNSNYYNMASNRSFQNSGITVENVKLHVDKCMQQKQNVIRSLANGIMLLYKKNKVNWVKAHGKITSPNQVTAINPDGSTQSVINSKRIMIATGSEYTPLTGTSIDEKEIISSTGALSLNSTPLKFVTGGAGFVGLELGSVWQRFGSDVTAIDSSTTIGGPTIDKEVSQILRNILTKQGIKFKMETKVTSANKTGNNIVVSVENVKDSSKKENISCNTFLICVGRRPYTHNLGLESVGIKKDHLGRIPVNSRFQTEVPTIYAIGDCIHGPMLAHKAEDEAVIAVESITGGTNQMDYNSVPHIIYTYPEVAWVGKTEETLKQERVDYKVGKFPNTSNSRARTNLETDGFVKVLADRRTDKILGVHMISSFAGELINEAALAVQCKVKAEDVARTCHAHPTYSEAIKEACLTAYFGKPINL</sequence>
<keyword evidence="11" id="KW-0547">Nucleotide-binding</keyword>
<accession>A0A2A3EFZ2</accession>
<dbReference type="SUPFAM" id="SSF51905">
    <property type="entry name" value="FAD/NAD(P)-binding domain"/>
    <property type="match status" value="1"/>
</dbReference>
<dbReference type="InterPro" id="IPR036188">
    <property type="entry name" value="FAD/NAD-bd_sf"/>
</dbReference>
<keyword evidence="5 13" id="KW-0560">Oxidoreductase</keyword>
<dbReference type="InterPro" id="IPR012999">
    <property type="entry name" value="Pyr_OxRdtase_I_AS"/>
</dbReference>